<dbReference type="Pfam" id="PF00106">
    <property type="entry name" value="adh_short"/>
    <property type="match status" value="1"/>
</dbReference>
<dbReference type="PANTHER" id="PTHR44196">
    <property type="entry name" value="DEHYDROGENASE/REDUCTASE SDR FAMILY MEMBER 7B"/>
    <property type="match status" value="1"/>
</dbReference>
<dbReference type="EMBL" id="BOCI01000013">
    <property type="protein sequence ID" value="GHW00323.1"/>
    <property type="molecule type" value="Genomic_DNA"/>
</dbReference>
<dbReference type="PRINTS" id="PR00081">
    <property type="entry name" value="GDHRDH"/>
</dbReference>
<dbReference type="Proteomes" id="UP000616547">
    <property type="component" value="Unassembled WGS sequence"/>
</dbReference>
<keyword evidence="4" id="KW-1185">Reference proteome</keyword>
<evidence type="ECO:0008006" key="5">
    <source>
        <dbReference type="Google" id="ProtNLM"/>
    </source>
</evidence>
<evidence type="ECO:0000313" key="4">
    <source>
        <dbReference type="Proteomes" id="UP000616547"/>
    </source>
</evidence>
<dbReference type="PANTHER" id="PTHR44196:SF1">
    <property type="entry name" value="DEHYDROGENASE_REDUCTASE SDR FAMILY MEMBER 7B"/>
    <property type="match status" value="1"/>
</dbReference>
<dbReference type="Gene3D" id="3.40.50.720">
    <property type="entry name" value="NAD(P)-binding Rossmann-like Domain"/>
    <property type="match status" value="1"/>
</dbReference>
<evidence type="ECO:0000256" key="2">
    <source>
        <dbReference type="ARBA" id="ARBA00023002"/>
    </source>
</evidence>
<evidence type="ECO:0000256" key="1">
    <source>
        <dbReference type="ARBA" id="ARBA00006484"/>
    </source>
</evidence>
<dbReference type="InterPro" id="IPR002347">
    <property type="entry name" value="SDR_fam"/>
</dbReference>
<protein>
    <recommendedName>
        <fullName evidence="5">SDR family NAD(P)-dependent oxidoreductase</fullName>
    </recommendedName>
</protein>
<sequence>MSKVIVITGASSGIGEASAKVLAEQGNKVVLAARREDRLKKLADEIKAAGGEAIYVLTDVAKMDEVLALGSKAVATYGRIDVWINCAGLMPLSELAKGKPTNGRQRLTSTLRGPCTAFTRPCQL</sequence>
<comment type="caution">
    <text evidence="3">The sequence shown here is derived from an EMBL/GenBank/DDBJ whole genome shotgun (WGS) entry which is preliminary data.</text>
</comment>
<accession>A0ABQ3W254</accession>
<proteinExistence type="inferred from homology"/>
<evidence type="ECO:0000313" key="3">
    <source>
        <dbReference type="EMBL" id="GHW00323.1"/>
    </source>
</evidence>
<dbReference type="InterPro" id="IPR036291">
    <property type="entry name" value="NAD(P)-bd_dom_sf"/>
</dbReference>
<reference evidence="4" key="1">
    <citation type="submission" date="2021-01" db="EMBL/GenBank/DDBJ databases">
        <title>Draft genome sequence of Nasalis larvatus strain YZ03.</title>
        <authorList>
            <person name="Suzuki-Hashido N."/>
            <person name="Tsuchida S."/>
            <person name="Hayakawa T."/>
        </authorList>
    </citation>
    <scope>NUCLEOTIDE SEQUENCE [LARGE SCALE GENOMIC DNA]</scope>
    <source>
        <strain evidence="4">YZ03</strain>
    </source>
</reference>
<dbReference type="SUPFAM" id="SSF51735">
    <property type="entry name" value="NAD(P)-binding Rossmann-fold domains"/>
    <property type="match status" value="1"/>
</dbReference>
<gene>
    <name evidence="3" type="ORF">lacNasYZ03_00100</name>
</gene>
<comment type="similarity">
    <text evidence="1">Belongs to the short-chain dehydrogenases/reductases (SDR) family.</text>
</comment>
<keyword evidence="2" id="KW-0560">Oxidoreductase</keyword>
<name>A0ABQ3W254_9LACO</name>
<organism evidence="3 4">
    <name type="scientific">Lactobacillus nasalidis</name>
    <dbReference type="NCBI Taxonomy" id="2797258"/>
    <lineage>
        <taxon>Bacteria</taxon>
        <taxon>Bacillati</taxon>
        <taxon>Bacillota</taxon>
        <taxon>Bacilli</taxon>
        <taxon>Lactobacillales</taxon>
        <taxon>Lactobacillaceae</taxon>
        <taxon>Lactobacillus</taxon>
    </lineage>
</organism>